<protein>
    <submittedName>
        <fullName evidence="1">Uncharacterized protein</fullName>
    </submittedName>
</protein>
<evidence type="ECO:0000313" key="2">
    <source>
        <dbReference type="Proteomes" id="UP000016511"/>
    </source>
</evidence>
<dbReference type="HOGENOM" id="CLU_2406938_0_0_9"/>
<proteinExistence type="predicted"/>
<comment type="caution">
    <text evidence="1">The sequence shown here is derived from an EMBL/GenBank/DDBJ whole genome shotgun (WGS) entry which is preliminary data.</text>
</comment>
<accession>U1W973</accession>
<keyword evidence="2" id="KW-1185">Reference proteome</keyword>
<organism evidence="1 2">
    <name type="scientific">Aneurinibacillus aneurinilyticus ATCC 12856</name>
    <dbReference type="NCBI Taxonomy" id="649747"/>
    <lineage>
        <taxon>Bacteria</taxon>
        <taxon>Bacillati</taxon>
        <taxon>Bacillota</taxon>
        <taxon>Bacilli</taxon>
        <taxon>Bacillales</taxon>
        <taxon>Paenibacillaceae</taxon>
        <taxon>Aneurinibacillus group</taxon>
        <taxon>Aneurinibacillus</taxon>
    </lineage>
</organism>
<dbReference type="Proteomes" id="UP000016511">
    <property type="component" value="Unassembled WGS sequence"/>
</dbReference>
<dbReference type="AlphaFoldDB" id="U1W973"/>
<sequence length="92" mass="10775">MFCRSDLATVKRPCPFLVRKRWRITPTRTSYSFYFMDNQQMCLRVYFPFTIFGPPQAHPPFFAVGTYGEEPYRPNVLFPGLMVVLCPLFLPG</sequence>
<gene>
    <name evidence="1" type="ORF">HMPREF0083_05825</name>
</gene>
<dbReference type="EMBL" id="AWSJ01000365">
    <property type="protein sequence ID" value="ERI05059.1"/>
    <property type="molecule type" value="Genomic_DNA"/>
</dbReference>
<reference evidence="1 2" key="1">
    <citation type="submission" date="2013-08" db="EMBL/GenBank/DDBJ databases">
        <authorList>
            <person name="Weinstock G."/>
            <person name="Sodergren E."/>
            <person name="Wylie T."/>
            <person name="Fulton L."/>
            <person name="Fulton R."/>
            <person name="Fronick C."/>
            <person name="O'Laughlin M."/>
            <person name="Godfrey J."/>
            <person name="Miner T."/>
            <person name="Herter B."/>
            <person name="Appelbaum E."/>
            <person name="Cordes M."/>
            <person name="Lek S."/>
            <person name="Wollam A."/>
            <person name="Pepin K.H."/>
            <person name="Palsikar V.B."/>
            <person name="Mitreva M."/>
            <person name="Wilson R.K."/>
        </authorList>
    </citation>
    <scope>NUCLEOTIDE SEQUENCE [LARGE SCALE GENOMIC DNA]</scope>
    <source>
        <strain evidence="1 2">ATCC 12856</strain>
    </source>
</reference>
<name>U1W973_ANEAE</name>
<evidence type="ECO:0000313" key="1">
    <source>
        <dbReference type="EMBL" id="ERI05059.1"/>
    </source>
</evidence>